<organism evidence="1 2">
    <name type="scientific">Stappia albiluteola</name>
    <dbReference type="NCBI Taxonomy" id="2758565"/>
    <lineage>
        <taxon>Bacteria</taxon>
        <taxon>Pseudomonadati</taxon>
        <taxon>Pseudomonadota</taxon>
        <taxon>Alphaproteobacteria</taxon>
        <taxon>Hyphomicrobiales</taxon>
        <taxon>Stappiaceae</taxon>
        <taxon>Stappia</taxon>
    </lineage>
</organism>
<reference evidence="1 2" key="1">
    <citation type="submission" date="2020-07" db="EMBL/GenBank/DDBJ databases">
        <title>Stappia sp., F7233, whole genome shotgun sequencing project.</title>
        <authorList>
            <person name="Jiang S."/>
            <person name="Liu Z.W."/>
            <person name="Du Z.J."/>
        </authorList>
    </citation>
    <scope>NUCLEOTIDE SEQUENCE [LARGE SCALE GENOMIC DNA]</scope>
    <source>
        <strain evidence="1 2">F7233</strain>
    </source>
</reference>
<keyword evidence="2" id="KW-1185">Reference proteome</keyword>
<comment type="caution">
    <text evidence="1">The sequence shown here is derived from an EMBL/GenBank/DDBJ whole genome shotgun (WGS) entry which is preliminary data.</text>
</comment>
<proteinExistence type="predicted"/>
<dbReference type="Proteomes" id="UP000541109">
    <property type="component" value="Unassembled WGS sequence"/>
</dbReference>
<sequence length="400" mass="45330">MIDEQTTAIEIPPDYLDRMLVILRKLPDKSLQSRKVANAIVEFWRKSPMASLPKERYLEIWDRIWVASAKDPSEERDPKDAVGFAINDPAGKLTEELLKYLWPKDAKVGGGIPQELSDRLKRIVERTDHSAVDASSVIVASRAEILHAVAPEFTKQNVLPLLSWEGNPSAAAYWSAFLWPARISPDLFKLIEADCITALQMPEQFDENNYKRLCQIFLLASMEFKATSGKTVRDILDRIGAKGLEDMSSFLRHRILNSKKDAATYWLQTVKPWIDTHWPRDAAKQTMHTMEDFAMIAVYSNASFPKALSWLEDNGLLGQTPTASTILFSLKKREGNTHVDFKDSSTLPELFPEEVLHLIWLTRPFQWDHGHAMEILGRISEANPALAATAEYQSVVEQLA</sequence>
<name>A0A839AA49_9HYPH</name>
<dbReference type="AlphaFoldDB" id="A0A839AA49"/>
<protein>
    <submittedName>
        <fullName evidence="1">Uncharacterized protein</fullName>
    </submittedName>
</protein>
<gene>
    <name evidence="1" type="ORF">H2509_02510</name>
</gene>
<dbReference type="EMBL" id="JACFXV010000033">
    <property type="protein sequence ID" value="MBA5775995.1"/>
    <property type="molecule type" value="Genomic_DNA"/>
</dbReference>
<accession>A0A839AA49</accession>
<dbReference type="RefSeq" id="WP_182161983.1">
    <property type="nucleotide sequence ID" value="NZ_JACFXV010000033.1"/>
</dbReference>
<evidence type="ECO:0000313" key="1">
    <source>
        <dbReference type="EMBL" id="MBA5775995.1"/>
    </source>
</evidence>
<evidence type="ECO:0000313" key="2">
    <source>
        <dbReference type="Proteomes" id="UP000541109"/>
    </source>
</evidence>